<gene>
    <name evidence="1" type="ORF">GCM10009850_111130</name>
</gene>
<evidence type="ECO:0000313" key="1">
    <source>
        <dbReference type="EMBL" id="GAA2215645.1"/>
    </source>
</evidence>
<comment type="caution">
    <text evidence="1">The sequence shown here is derived from an EMBL/GenBank/DDBJ whole genome shotgun (WGS) entry which is preliminary data.</text>
</comment>
<reference evidence="2" key="1">
    <citation type="journal article" date="2019" name="Int. J. Syst. Evol. Microbiol.">
        <title>The Global Catalogue of Microorganisms (GCM) 10K type strain sequencing project: providing services to taxonomists for standard genome sequencing and annotation.</title>
        <authorList>
            <consortium name="The Broad Institute Genomics Platform"/>
            <consortium name="The Broad Institute Genome Sequencing Center for Infectious Disease"/>
            <person name="Wu L."/>
            <person name="Ma J."/>
        </authorList>
    </citation>
    <scope>NUCLEOTIDE SEQUENCE [LARGE SCALE GENOMIC DNA]</scope>
    <source>
        <strain evidence="2">JCM 16114</strain>
    </source>
</reference>
<organism evidence="1 2">
    <name type="scientific">Nonomuraea monospora</name>
    <dbReference type="NCBI Taxonomy" id="568818"/>
    <lineage>
        <taxon>Bacteria</taxon>
        <taxon>Bacillati</taxon>
        <taxon>Actinomycetota</taxon>
        <taxon>Actinomycetes</taxon>
        <taxon>Streptosporangiales</taxon>
        <taxon>Streptosporangiaceae</taxon>
        <taxon>Nonomuraea</taxon>
    </lineage>
</organism>
<proteinExistence type="predicted"/>
<accession>A0ABP5PX84</accession>
<protein>
    <submittedName>
        <fullName evidence="1">Uncharacterized protein</fullName>
    </submittedName>
</protein>
<dbReference type="EMBL" id="BAAAQX010000052">
    <property type="protein sequence ID" value="GAA2215645.1"/>
    <property type="molecule type" value="Genomic_DNA"/>
</dbReference>
<name>A0ABP5PX84_9ACTN</name>
<sequence>MHARSVDTPSDSDLRHLADLLDLLPGPDEKRFWRDVNARGDSGELPMASIQLLRLLVFAMPALRKASPTPGEIRRLIHALLIAFGGDPRRLPEVIGAELPFVTGGQPAVIGRLWLDDLIATSWRLYVRHHGDSEERLRSWPDPQWWVRNRRVGS</sequence>
<keyword evidence="2" id="KW-1185">Reference proteome</keyword>
<dbReference type="Proteomes" id="UP001499843">
    <property type="component" value="Unassembled WGS sequence"/>
</dbReference>
<evidence type="ECO:0000313" key="2">
    <source>
        <dbReference type="Proteomes" id="UP001499843"/>
    </source>
</evidence>